<evidence type="ECO:0000256" key="1">
    <source>
        <dbReference type="SAM" id="MobiDB-lite"/>
    </source>
</evidence>
<comment type="caution">
    <text evidence="2">The sequence shown here is derived from an EMBL/GenBank/DDBJ whole genome shotgun (WGS) entry which is preliminary data.</text>
</comment>
<dbReference type="AlphaFoldDB" id="A0A2P6NLQ2"/>
<dbReference type="InterPro" id="IPR033587">
    <property type="entry name" value="M1AP"/>
</dbReference>
<sequence>MEAIISSAATITDEEPSTSWNVLVKNPTQVDHQTNNTLNADVPPAAHQMALRNLMQAIRKFFHIMAIPEETNTPCKWMYSILLVSNGNAEFILRPVRFNLAQMVGALDKIRSPPNKSSNTANAAAVATLEMVADHLQTMLKRTRKDTIVQAKVTHFMSGVVHTGVEDAAYRLDRALEVLKEARALLDFVYIPSSVPVEGSNSLINTSLATFSLTLRNWTNCSIIRLDNDEISFIGLIKSWLYEEEELEYPGEIIFRNGNETLTIYINLEKMYVENVLVKQTTMCSCHHTDIISRDTEPKCEITKQKLTSEHMDTALDLRGGAVRYVKKVENKGNRVFTIKKRIKTSSLSSDVFIQQPWRVTAMNPMLFLELDVQEDEALLVYAPYVLDGKLSRLPFGQQQHLLLIPSHSSSLLLRTVVTSEHVLPEKPEVEKSRDVPQAVKDSIYNVVDAMASEEYNPLDYVSTTHSLLDAALEESKSSEVLLMDDEDIGTSSDDIVFHRSHGRGQTVVEKRSARGQRGRGRPRKN</sequence>
<dbReference type="GO" id="GO:0007283">
    <property type="term" value="P:spermatogenesis"/>
    <property type="evidence" value="ECO:0007669"/>
    <property type="project" value="InterPro"/>
</dbReference>
<dbReference type="PANTHER" id="PTHR28642:SF1">
    <property type="entry name" value="MEIOSIS 1 ARREST PROTEIN"/>
    <property type="match status" value="1"/>
</dbReference>
<dbReference type="EMBL" id="MDYQ01000054">
    <property type="protein sequence ID" value="PRP84890.1"/>
    <property type="molecule type" value="Genomic_DNA"/>
</dbReference>
<organism evidence="2 4">
    <name type="scientific">Planoprotostelium fungivorum</name>
    <dbReference type="NCBI Taxonomy" id="1890364"/>
    <lineage>
        <taxon>Eukaryota</taxon>
        <taxon>Amoebozoa</taxon>
        <taxon>Evosea</taxon>
        <taxon>Variosea</taxon>
        <taxon>Cavosteliida</taxon>
        <taxon>Cavosteliaceae</taxon>
        <taxon>Planoprotostelium</taxon>
    </lineage>
</organism>
<dbReference type="EMBL" id="MDYQ01000043">
    <property type="protein sequence ID" value="PRP85511.1"/>
    <property type="molecule type" value="Genomic_DNA"/>
</dbReference>
<proteinExistence type="predicted"/>
<protein>
    <submittedName>
        <fullName evidence="2">Uncharacterized protein</fullName>
    </submittedName>
</protein>
<dbReference type="InParanoid" id="A0A2P6NLQ2"/>
<dbReference type="PANTHER" id="PTHR28642">
    <property type="entry name" value="MEIOSIS 1 ARREST PROTEIN"/>
    <property type="match status" value="1"/>
</dbReference>
<evidence type="ECO:0000313" key="3">
    <source>
        <dbReference type="EMBL" id="PRP85511.1"/>
    </source>
</evidence>
<evidence type="ECO:0000313" key="4">
    <source>
        <dbReference type="Proteomes" id="UP000241769"/>
    </source>
</evidence>
<feature type="region of interest" description="Disordered" evidence="1">
    <location>
        <begin position="492"/>
        <end position="526"/>
    </location>
</feature>
<name>A0A2P6NLQ2_9EUKA</name>
<dbReference type="GO" id="GO:0051308">
    <property type="term" value="P:male meiosis chromosome separation"/>
    <property type="evidence" value="ECO:0007669"/>
    <property type="project" value="TreeGrafter"/>
</dbReference>
<accession>A0A2P6NLQ2</accession>
<dbReference type="GO" id="GO:0007127">
    <property type="term" value="P:meiosis I"/>
    <property type="evidence" value="ECO:0007669"/>
    <property type="project" value="InterPro"/>
</dbReference>
<evidence type="ECO:0000313" key="2">
    <source>
        <dbReference type="EMBL" id="PRP84890.1"/>
    </source>
</evidence>
<gene>
    <name evidence="3" type="ORF">PROFUN_06743</name>
    <name evidence="2" type="ORF">PROFUN_07544</name>
</gene>
<reference evidence="2 4" key="1">
    <citation type="journal article" date="2018" name="Genome Biol. Evol.">
        <title>Multiple Roots of Fruiting Body Formation in Amoebozoa.</title>
        <authorList>
            <person name="Hillmann F."/>
            <person name="Forbes G."/>
            <person name="Novohradska S."/>
            <person name="Ferling I."/>
            <person name="Riege K."/>
            <person name="Groth M."/>
            <person name="Westermann M."/>
            <person name="Marz M."/>
            <person name="Spaller T."/>
            <person name="Winckler T."/>
            <person name="Schaap P."/>
            <person name="Glockner G."/>
        </authorList>
    </citation>
    <scope>NUCLEOTIDE SEQUENCE [LARGE SCALE GENOMIC DNA]</scope>
    <source>
        <strain evidence="2 4">Jena</strain>
    </source>
</reference>
<keyword evidence="4" id="KW-1185">Reference proteome</keyword>
<feature type="compositionally biased region" description="Basic residues" evidence="1">
    <location>
        <begin position="514"/>
        <end position="526"/>
    </location>
</feature>
<dbReference type="Proteomes" id="UP000241769">
    <property type="component" value="Unassembled WGS sequence"/>
</dbReference>